<dbReference type="PANTHER" id="PTHR34109">
    <property type="entry name" value="BNAUNNG04460D PROTEIN-RELATED"/>
    <property type="match status" value="1"/>
</dbReference>
<evidence type="ECO:0000313" key="2">
    <source>
        <dbReference type="EMBL" id="NAS12154.1"/>
    </source>
</evidence>
<dbReference type="InterPro" id="IPR004360">
    <property type="entry name" value="Glyas_Fos-R_dOase_dom"/>
</dbReference>
<reference evidence="2 3" key="1">
    <citation type="submission" date="2020-01" db="EMBL/GenBank/DDBJ databases">
        <title>Bacteria diversity of Porities sp.</title>
        <authorList>
            <person name="Wang G."/>
        </authorList>
    </citation>
    <scope>NUCLEOTIDE SEQUENCE [LARGE SCALE GENOMIC DNA]</scope>
    <source>
        <strain evidence="2 3">R33</strain>
    </source>
</reference>
<evidence type="ECO:0000259" key="1">
    <source>
        <dbReference type="PROSITE" id="PS51819"/>
    </source>
</evidence>
<dbReference type="Gene3D" id="3.30.720.120">
    <property type="match status" value="1"/>
</dbReference>
<name>A0A6L9EBQ4_9FLAO</name>
<dbReference type="EMBL" id="WXYO01000003">
    <property type="protein sequence ID" value="NAS12154.1"/>
    <property type="molecule type" value="Genomic_DNA"/>
</dbReference>
<evidence type="ECO:0000313" key="3">
    <source>
        <dbReference type="Proteomes" id="UP000475249"/>
    </source>
</evidence>
<gene>
    <name evidence="2" type="ORF">GTQ38_09090</name>
</gene>
<dbReference type="Proteomes" id="UP000475249">
    <property type="component" value="Unassembled WGS sequence"/>
</dbReference>
<dbReference type="InterPro" id="IPR029068">
    <property type="entry name" value="Glyas_Bleomycin-R_OHBP_Dase"/>
</dbReference>
<protein>
    <submittedName>
        <fullName evidence="2">Glyoxalase</fullName>
    </submittedName>
</protein>
<dbReference type="Pfam" id="PF00903">
    <property type="entry name" value="Glyoxalase"/>
    <property type="match status" value="1"/>
</dbReference>
<keyword evidence="3" id="KW-1185">Reference proteome</keyword>
<dbReference type="InterPro" id="IPR037523">
    <property type="entry name" value="VOC_core"/>
</dbReference>
<accession>A0A6L9EBQ4</accession>
<dbReference type="SUPFAM" id="SSF54593">
    <property type="entry name" value="Glyoxalase/Bleomycin resistance protein/Dihydroxybiphenyl dioxygenase"/>
    <property type="match status" value="1"/>
</dbReference>
<dbReference type="PANTHER" id="PTHR34109:SF1">
    <property type="entry name" value="VOC DOMAIN-CONTAINING PROTEIN"/>
    <property type="match status" value="1"/>
</dbReference>
<feature type="domain" description="VOC" evidence="1">
    <location>
        <begin position="5"/>
        <end position="133"/>
    </location>
</feature>
<dbReference type="RefSeq" id="WP_161435179.1">
    <property type="nucleotide sequence ID" value="NZ_WXYO01000003.1"/>
</dbReference>
<dbReference type="Gene3D" id="3.30.720.110">
    <property type="match status" value="1"/>
</dbReference>
<proteinExistence type="predicted"/>
<dbReference type="AlphaFoldDB" id="A0A6L9EBQ4"/>
<organism evidence="2 3">
    <name type="scientific">Poritiphilus flavus</name>
    <dbReference type="NCBI Taxonomy" id="2697053"/>
    <lineage>
        <taxon>Bacteria</taxon>
        <taxon>Pseudomonadati</taxon>
        <taxon>Bacteroidota</taxon>
        <taxon>Flavobacteriia</taxon>
        <taxon>Flavobacteriales</taxon>
        <taxon>Flavobacteriaceae</taxon>
        <taxon>Poritiphilus</taxon>
    </lineage>
</organism>
<dbReference type="PROSITE" id="PS51819">
    <property type="entry name" value="VOC"/>
    <property type="match status" value="1"/>
</dbReference>
<comment type="caution">
    <text evidence="2">The sequence shown here is derived from an EMBL/GenBank/DDBJ whole genome shotgun (WGS) entry which is preliminary data.</text>
</comment>
<sequence length="141" mass="16154">MKEKKASIIPTMRYRNAKRAINWLCKAFGFERHLVVEGENDTIAHAQLIYGNSMIMLGSIKDDEYGKMFGTPEDLNGLNTQAPYIIVKEIDLHYKNAVAEGAEIVMDIRDEDYGGRAYSCRDREGHIWNFGSYDPWAEESQ</sequence>